<comment type="catalytic activity">
    <reaction evidence="11">
        <text>a fatty acyl-[ACP] + malonyl-[ACP] + H(+) = a 3-oxoacyl-[ACP] + holo-[ACP] + CO2</text>
        <dbReference type="Rhea" id="RHEA:22836"/>
        <dbReference type="Rhea" id="RHEA-COMP:9623"/>
        <dbReference type="Rhea" id="RHEA-COMP:9685"/>
        <dbReference type="Rhea" id="RHEA-COMP:9916"/>
        <dbReference type="Rhea" id="RHEA-COMP:14125"/>
        <dbReference type="ChEBI" id="CHEBI:15378"/>
        <dbReference type="ChEBI" id="CHEBI:16526"/>
        <dbReference type="ChEBI" id="CHEBI:64479"/>
        <dbReference type="ChEBI" id="CHEBI:78449"/>
        <dbReference type="ChEBI" id="CHEBI:78776"/>
        <dbReference type="ChEBI" id="CHEBI:138651"/>
    </reaction>
</comment>
<keyword evidence="10 11" id="KW-0012">Acyltransferase</keyword>
<evidence type="ECO:0000256" key="8">
    <source>
        <dbReference type="ARBA" id="ARBA00023098"/>
    </source>
</evidence>
<keyword evidence="8" id="KW-0443">Lipid metabolism</keyword>
<evidence type="ECO:0000256" key="12">
    <source>
        <dbReference type="RuleBase" id="RU003694"/>
    </source>
</evidence>
<dbReference type="InterPro" id="IPR018201">
    <property type="entry name" value="Ketoacyl_synth_AS"/>
</dbReference>
<keyword evidence="9 11" id="KW-0275">Fatty acid biosynthesis</keyword>
<evidence type="ECO:0000256" key="6">
    <source>
        <dbReference type="ARBA" id="ARBA00022679"/>
    </source>
</evidence>
<comment type="catalytic activity">
    <reaction evidence="11">
        <text>(9Z)-hexadecenoyl-[ACP] + malonyl-[ACP] + H(+) = 3-oxo-(11Z)-octadecenoyl-[ACP] + holo-[ACP] + CO2</text>
        <dbReference type="Rhea" id="RHEA:55040"/>
        <dbReference type="Rhea" id="RHEA-COMP:9623"/>
        <dbReference type="Rhea" id="RHEA-COMP:9685"/>
        <dbReference type="Rhea" id="RHEA-COMP:10800"/>
        <dbReference type="Rhea" id="RHEA-COMP:14074"/>
        <dbReference type="ChEBI" id="CHEBI:15378"/>
        <dbReference type="ChEBI" id="CHEBI:16526"/>
        <dbReference type="ChEBI" id="CHEBI:64479"/>
        <dbReference type="ChEBI" id="CHEBI:78449"/>
        <dbReference type="ChEBI" id="CHEBI:83989"/>
        <dbReference type="ChEBI" id="CHEBI:138538"/>
        <dbReference type="EC" id="2.3.1.179"/>
    </reaction>
</comment>
<dbReference type="PANTHER" id="PTHR11712">
    <property type="entry name" value="POLYKETIDE SYNTHASE-RELATED"/>
    <property type="match status" value="1"/>
</dbReference>
<sequence length="415" mass="44052">MSERRIVITGIGCVSPLGNDLESTWDAMKAGRSGIARVTHIDPEPYGCQIAGEVKDFKPETYFKNPKDCRRADRYVQLSVAAARMALDHSAIDPEAVDKFRTGVMLGSGIGGLGTLENEHSKIVEGKIGRVSPFLIPMMIANISSGIFSMEFGFGGPNMSIVTACATSNHSIGEAWRIMKFGDADVMIAGGAEASILPCGLAGFGNMKALSTRNDDPQRASRPFDVDRDGFVMGEGAGVVVLETLEHAQKRGAKIYAELIGYGISADAYHLTSPHPEGEGASRCMDMALHHGGVNPEDVQYVNAHGTSTGLGDVCETKAIKRTFKDHAKNGLLVSSTKSMTGHLLGAAGGVELAACLMAIRDGIIPPTINLDNPDPECDLDYVPKVAREAKVDIALSNSFGFGGHNASLLVKRFA</sequence>
<dbReference type="InterPro" id="IPR016039">
    <property type="entry name" value="Thiolase-like"/>
</dbReference>
<dbReference type="Proteomes" id="UP001596472">
    <property type="component" value="Unassembled WGS sequence"/>
</dbReference>
<dbReference type="Gene3D" id="3.40.47.10">
    <property type="match status" value="1"/>
</dbReference>
<comment type="caution">
    <text evidence="14">The sequence shown here is derived from an EMBL/GenBank/DDBJ whole genome shotgun (WGS) entry which is preliminary data.</text>
</comment>
<comment type="pathway">
    <text evidence="1 11">Lipid metabolism; fatty acid biosynthesis.</text>
</comment>
<dbReference type="PROSITE" id="PS52004">
    <property type="entry name" value="KS3_2"/>
    <property type="match status" value="1"/>
</dbReference>
<dbReference type="Pfam" id="PF00109">
    <property type="entry name" value="ketoacyl-synt"/>
    <property type="match status" value="1"/>
</dbReference>
<evidence type="ECO:0000256" key="4">
    <source>
        <dbReference type="ARBA" id="ARBA00014657"/>
    </source>
</evidence>
<dbReference type="CDD" id="cd00834">
    <property type="entry name" value="KAS_I_II"/>
    <property type="match status" value="1"/>
</dbReference>
<dbReference type="GO" id="GO:0004315">
    <property type="term" value="F:3-oxoacyl-[acyl-carrier-protein] synthase activity"/>
    <property type="evidence" value="ECO:0007669"/>
    <property type="project" value="UniProtKB-EC"/>
</dbReference>
<reference evidence="15" key="1">
    <citation type="journal article" date="2019" name="Int. J. Syst. Evol. Microbiol.">
        <title>The Global Catalogue of Microorganisms (GCM) 10K type strain sequencing project: providing services to taxonomists for standard genome sequencing and annotation.</title>
        <authorList>
            <consortium name="The Broad Institute Genomics Platform"/>
            <consortium name="The Broad Institute Genome Sequencing Center for Infectious Disease"/>
            <person name="Wu L."/>
            <person name="Ma J."/>
        </authorList>
    </citation>
    <scope>NUCLEOTIDE SEQUENCE [LARGE SCALE GENOMIC DNA]</scope>
    <source>
        <strain evidence="15">CGMCC 4.1467</strain>
    </source>
</reference>
<organism evidence="14 15">
    <name type="scientific">Haloferula chungangensis</name>
    <dbReference type="NCBI Taxonomy" id="1048331"/>
    <lineage>
        <taxon>Bacteria</taxon>
        <taxon>Pseudomonadati</taxon>
        <taxon>Verrucomicrobiota</taxon>
        <taxon>Verrucomicrobiia</taxon>
        <taxon>Verrucomicrobiales</taxon>
        <taxon>Verrucomicrobiaceae</taxon>
        <taxon>Haloferula</taxon>
    </lineage>
</organism>
<feature type="domain" description="Ketosynthase family 3 (KS3)" evidence="13">
    <location>
        <begin position="3"/>
        <end position="413"/>
    </location>
</feature>
<comment type="similarity">
    <text evidence="2 11 12">Belongs to the thiolase-like superfamily. Beta-ketoacyl-ACP synthases family.</text>
</comment>
<dbReference type="PIRSF" id="PIRSF000447">
    <property type="entry name" value="KAS_II"/>
    <property type="match status" value="1"/>
</dbReference>
<evidence type="ECO:0000256" key="10">
    <source>
        <dbReference type="ARBA" id="ARBA00023315"/>
    </source>
</evidence>
<evidence type="ECO:0000256" key="11">
    <source>
        <dbReference type="PIRNR" id="PIRNR000447"/>
    </source>
</evidence>
<gene>
    <name evidence="14" type="primary">fabF</name>
    <name evidence="14" type="ORF">ACFQY0_16835</name>
</gene>
<comment type="function">
    <text evidence="11">Involved in the type II fatty acid elongation cycle. Catalyzes the elongation of a wide range of acyl-ACP by the addition of two carbons from malonyl-ACP to an acyl acceptor. Can efficiently catalyze the conversion of palmitoleoyl-ACP (cis-hexadec-9-enoyl-ACP) to cis-vaccenoyl-ACP (cis-octadec-11-enoyl-ACP), an essential step in the thermal regulation of fatty acid composition.</text>
</comment>
<dbReference type="SMART" id="SM00825">
    <property type="entry name" value="PKS_KS"/>
    <property type="match status" value="1"/>
</dbReference>
<keyword evidence="5 11" id="KW-0444">Lipid biosynthesis</keyword>
<dbReference type="InterPro" id="IPR017568">
    <property type="entry name" value="3-oxoacyl-ACP_synth-2"/>
</dbReference>
<keyword evidence="15" id="KW-1185">Reference proteome</keyword>
<dbReference type="InterPro" id="IPR000794">
    <property type="entry name" value="Beta-ketoacyl_synthase"/>
</dbReference>
<accession>A0ABW2L8W6</accession>
<dbReference type="RefSeq" id="WP_379714793.1">
    <property type="nucleotide sequence ID" value="NZ_JBHTBS010000010.1"/>
</dbReference>
<evidence type="ECO:0000256" key="1">
    <source>
        <dbReference type="ARBA" id="ARBA00005194"/>
    </source>
</evidence>
<dbReference type="InterPro" id="IPR014031">
    <property type="entry name" value="Ketoacyl_synth_C"/>
</dbReference>
<evidence type="ECO:0000259" key="13">
    <source>
        <dbReference type="PROSITE" id="PS52004"/>
    </source>
</evidence>
<evidence type="ECO:0000256" key="5">
    <source>
        <dbReference type="ARBA" id="ARBA00022516"/>
    </source>
</evidence>
<keyword evidence="6 11" id="KW-0808">Transferase</keyword>
<evidence type="ECO:0000313" key="14">
    <source>
        <dbReference type="EMBL" id="MFC7338864.1"/>
    </source>
</evidence>
<evidence type="ECO:0000256" key="7">
    <source>
        <dbReference type="ARBA" id="ARBA00022832"/>
    </source>
</evidence>
<keyword evidence="7" id="KW-0276">Fatty acid metabolism</keyword>
<evidence type="ECO:0000256" key="3">
    <source>
        <dbReference type="ARBA" id="ARBA00012356"/>
    </source>
</evidence>
<dbReference type="PROSITE" id="PS00606">
    <property type="entry name" value="KS3_1"/>
    <property type="match status" value="1"/>
</dbReference>
<dbReference type="EC" id="2.3.1.179" evidence="3 11"/>
<dbReference type="PANTHER" id="PTHR11712:SF336">
    <property type="entry name" value="3-OXOACYL-[ACYL-CARRIER-PROTEIN] SYNTHASE, MITOCHONDRIAL"/>
    <property type="match status" value="1"/>
</dbReference>
<dbReference type="SUPFAM" id="SSF53901">
    <property type="entry name" value="Thiolase-like"/>
    <property type="match status" value="2"/>
</dbReference>
<evidence type="ECO:0000313" key="15">
    <source>
        <dbReference type="Proteomes" id="UP001596472"/>
    </source>
</evidence>
<dbReference type="InterPro" id="IPR020841">
    <property type="entry name" value="PKS_Beta-ketoAc_synthase_dom"/>
</dbReference>
<name>A0ABW2L8W6_9BACT</name>
<dbReference type="EMBL" id="JBHTBS010000010">
    <property type="protein sequence ID" value="MFC7338864.1"/>
    <property type="molecule type" value="Genomic_DNA"/>
</dbReference>
<evidence type="ECO:0000256" key="9">
    <source>
        <dbReference type="ARBA" id="ARBA00023160"/>
    </source>
</evidence>
<dbReference type="NCBIfam" id="TIGR03150">
    <property type="entry name" value="fabF"/>
    <property type="match status" value="1"/>
</dbReference>
<evidence type="ECO:0000256" key="2">
    <source>
        <dbReference type="ARBA" id="ARBA00008467"/>
    </source>
</evidence>
<protein>
    <recommendedName>
        <fullName evidence="4 11">3-oxoacyl-[acyl-carrier-protein] synthase 2</fullName>
        <ecNumber evidence="3 11">2.3.1.179</ecNumber>
    </recommendedName>
</protein>
<dbReference type="InterPro" id="IPR014030">
    <property type="entry name" value="Ketoacyl_synth_N"/>
</dbReference>
<dbReference type="NCBIfam" id="NF005589">
    <property type="entry name" value="PRK07314.1"/>
    <property type="match status" value="1"/>
</dbReference>
<dbReference type="Pfam" id="PF02801">
    <property type="entry name" value="Ketoacyl-synt_C"/>
    <property type="match status" value="1"/>
</dbReference>
<dbReference type="NCBIfam" id="NF004970">
    <property type="entry name" value="PRK06333.1"/>
    <property type="match status" value="1"/>
</dbReference>
<proteinExistence type="inferred from homology"/>